<dbReference type="SMART" id="SM00409">
    <property type="entry name" value="IG"/>
    <property type="match status" value="3"/>
</dbReference>
<dbReference type="InterPro" id="IPR050413">
    <property type="entry name" value="TCR_beta_variable"/>
</dbReference>
<keyword evidence="1 3" id="KW-0732">Signal</keyword>
<evidence type="ECO:0000313" key="6">
    <source>
        <dbReference type="Proteomes" id="UP000438429"/>
    </source>
</evidence>
<dbReference type="InterPro" id="IPR003598">
    <property type="entry name" value="Ig_sub2"/>
</dbReference>
<feature type="domain" description="Ig-like" evidence="4">
    <location>
        <begin position="186"/>
        <end position="282"/>
    </location>
</feature>
<dbReference type="EMBL" id="VEVO01000003">
    <property type="protein sequence ID" value="KAF0043903.1"/>
    <property type="molecule type" value="Genomic_DNA"/>
</dbReference>
<feature type="chain" id="PRO_5025669306" description="Ig-like domain-containing protein" evidence="3">
    <location>
        <begin position="19"/>
        <end position="388"/>
    </location>
</feature>
<name>A0A6A4TD39_SCOMX</name>
<comment type="caution">
    <text evidence="5">The sequence shown here is derived from an EMBL/GenBank/DDBJ whole genome shotgun (WGS) entry which is preliminary data.</text>
</comment>
<dbReference type="GO" id="GO:0007166">
    <property type="term" value="P:cell surface receptor signaling pathway"/>
    <property type="evidence" value="ECO:0007669"/>
    <property type="project" value="TreeGrafter"/>
</dbReference>
<evidence type="ECO:0000256" key="2">
    <source>
        <dbReference type="ARBA" id="ARBA00022859"/>
    </source>
</evidence>
<proteinExistence type="predicted"/>
<dbReference type="SMART" id="SM00408">
    <property type="entry name" value="IGc2"/>
    <property type="match status" value="3"/>
</dbReference>
<dbReference type="Gene3D" id="2.60.40.10">
    <property type="entry name" value="Immunoglobulins"/>
    <property type="match status" value="3"/>
</dbReference>
<gene>
    <name evidence="5" type="ORF">F2P81_003061</name>
</gene>
<dbReference type="SUPFAM" id="SSF48726">
    <property type="entry name" value="Immunoglobulin"/>
    <property type="match status" value="3"/>
</dbReference>
<dbReference type="PANTHER" id="PTHR23268:SF102">
    <property type="entry name" value="IMMUNOGLOBULIN V-SET DOMAIN-CONTAINING PROTEIN"/>
    <property type="match status" value="1"/>
</dbReference>
<feature type="domain" description="Ig-like" evidence="4">
    <location>
        <begin position="285"/>
        <end position="384"/>
    </location>
</feature>
<organism evidence="5 6">
    <name type="scientific">Scophthalmus maximus</name>
    <name type="common">Turbot</name>
    <name type="synonym">Psetta maxima</name>
    <dbReference type="NCBI Taxonomy" id="52904"/>
    <lineage>
        <taxon>Eukaryota</taxon>
        <taxon>Metazoa</taxon>
        <taxon>Chordata</taxon>
        <taxon>Craniata</taxon>
        <taxon>Vertebrata</taxon>
        <taxon>Euteleostomi</taxon>
        <taxon>Actinopterygii</taxon>
        <taxon>Neopterygii</taxon>
        <taxon>Teleostei</taxon>
        <taxon>Neoteleostei</taxon>
        <taxon>Acanthomorphata</taxon>
        <taxon>Carangaria</taxon>
        <taxon>Pleuronectiformes</taxon>
        <taxon>Pleuronectoidei</taxon>
        <taxon>Scophthalmidae</taxon>
        <taxon>Scophthalmus</taxon>
    </lineage>
</organism>
<dbReference type="Proteomes" id="UP000438429">
    <property type="component" value="Unassembled WGS sequence"/>
</dbReference>
<dbReference type="Pfam" id="PF07686">
    <property type="entry name" value="V-set"/>
    <property type="match status" value="3"/>
</dbReference>
<keyword evidence="2" id="KW-0391">Immunity</keyword>
<evidence type="ECO:0000259" key="4">
    <source>
        <dbReference type="PROSITE" id="PS50835"/>
    </source>
</evidence>
<dbReference type="PANTHER" id="PTHR23268">
    <property type="entry name" value="T-CELL RECEPTOR BETA CHAIN"/>
    <property type="match status" value="1"/>
</dbReference>
<dbReference type="GO" id="GO:0005886">
    <property type="term" value="C:plasma membrane"/>
    <property type="evidence" value="ECO:0007669"/>
    <property type="project" value="TreeGrafter"/>
</dbReference>
<dbReference type="PROSITE" id="PS50835">
    <property type="entry name" value="IG_LIKE"/>
    <property type="match status" value="3"/>
</dbReference>
<dbReference type="InterPro" id="IPR013106">
    <property type="entry name" value="Ig_V-set"/>
</dbReference>
<evidence type="ECO:0000313" key="5">
    <source>
        <dbReference type="EMBL" id="KAF0043903.1"/>
    </source>
</evidence>
<sequence length="388" mass="42868">MIFILLTVCFLHVPGNNGASDTKRVVQTPRSITKGTGESVDGEINCSHSITDYQSILWYKQDEQKAPKFLGYLNLNYPAPAADVRGKITFKGDARKHSDLQVSDLVLNDSGVYFCAASRHSAAESTRVKTKTLESTDRMFSHLNTCRQPVWGGFLGSVPQKYWGEKKCLVGGDDVTQTPVLWEDAGDNATIHCGHTKGSGYFQMYWYRQLPGETMRQILFAIPNKRPEYEPDFGEEKFPATKPDAHSGTLTVTDLVPADKGLYFCAVSFIDGGDVAQPSTLWKDEGDAATINCSHTKDATYYQMYWFRQLPGEGMKQIVCTTPTPPHRYESGFSEDKFPAQKSDALTGSLTVEKLLPGDSGVYFCAVSQHSDGGDSGSCTKTLTHRCQ</sequence>
<feature type="signal peptide" evidence="3">
    <location>
        <begin position="1"/>
        <end position="18"/>
    </location>
</feature>
<accession>A0A6A4TD39</accession>
<reference evidence="5 6" key="1">
    <citation type="submission" date="2019-06" db="EMBL/GenBank/DDBJ databases">
        <title>Draft genomes of female and male turbot (Scophthalmus maximus).</title>
        <authorList>
            <person name="Xu H."/>
            <person name="Xu X.-W."/>
            <person name="Shao C."/>
            <person name="Chen S."/>
        </authorList>
    </citation>
    <scope>NUCLEOTIDE SEQUENCE [LARGE SCALE GENOMIC DNA]</scope>
    <source>
        <strain evidence="5">Ysfricsl-2016a</strain>
        <tissue evidence="5">Blood</tissue>
    </source>
</reference>
<dbReference type="InterPro" id="IPR013783">
    <property type="entry name" value="Ig-like_fold"/>
</dbReference>
<dbReference type="InterPro" id="IPR003599">
    <property type="entry name" value="Ig_sub"/>
</dbReference>
<dbReference type="InterPro" id="IPR036179">
    <property type="entry name" value="Ig-like_dom_sf"/>
</dbReference>
<dbReference type="AlphaFoldDB" id="A0A6A4TD39"/>
<dbReference type="CDD" id="cd00099">
    <property type="entry name" value="IgV"/>
    <property type="match status" value="1"/>
</dbReference>
<dbReference type="GO" id="GO:0002376">
    <property type="term" value="P:immune system process"/>
    <property type="evidence" value="ECO:0007669"/>
    <property type="project" value="UniProtKB-KW"/>
</dbReference>
<evidence type="ECO:0000256" key="3">
    <source>
        <dbReference type="SAM" id="SignalP"/>
    </source>
</evidence>
<evidence type="ECO:0000256" key="1">
    <source>
        <dbReference type="ARBA" id="ARBA00022729"/>
    </source>
</evidence>
<feature type="domain" description="Ig-like" evidence="4">
    <location>
        <begin position="23"/>
        <end position="134"/>
    </location>
</feature>
<dbReference type="InterPro" id="IPR007110">
    <property type="entry name" value="Ig-like_dom"/>
</dbReference>
<protein>
    <recommendedName>
        <fullName evidence="4">Ig-like domain-containing protein</fullName>
    </recommendedName>
</protein>
<dbReference type="SMART" id="SM00406">
    <property type="entry name" value="IGv"/>
    <property type="match status" value="3"/>
</dbReference>